<accession>A0A438BFR1</accession>
<keyword evidence="1" id="KW-0596">Phosphopantetheine</keyword>
<dbReference type="InterPro" id="IPR009081">
    <property type="entry name" value="PP-bd_ACP"/>
</dbReference>
<feature type="domain" description="Carrier" evidence="3">
    <location>
        <begin position="5"/>
        <end position="82"/>
    </location>
</feature>
<dbReference type="InterPro" id="IPR036736">
    <property type="entry name" value="ACP-like_sf"/>
</dbReference>
<dbReference type="EMBL" id="RKLP01000004">
    <property type="protein sequence ID" value="RVW09807.1"/>
    <property type="molecule type" value="Genomic_DNA"/>
</dbReference>
<comment type="caution">
    <text evidence="4">The sequence shown here is derived from an EMBL/GenBank/DDBJ whole genome shotgun (WGS) entry which is preliminary data.</text>
</comment>
<dbReference type="SMART" id="SM00823">
    <property type="entry name" value="PKS_PP"/>
    <property type="match status" value="1"/>
</dbReference>
<name>A0A438BFR1_9NOCA</name>
<organism evidence="4 5">
    <name type="scientific">Prescottella agglutinans</name>
    <dbReference type="NCBI Taxonomy" id="1644129"/>
    <lineage>
        <taxon>Bacteria</taxon>
        <taxon>Bacillati</taxon>
        <taxon>Actinomycetota</taxon>
        <taxon>Actinomycetes</taxon>
        <taxon>Mycobacteriales</taxon>
        <taxon>Nocardiaceae</taxon>
        <taxon>Prescottella</taxon>
    </lineage>
</organism>
<dbReference type="InterPro" id="IPR006162">
    <property type="entry name" value="Ppantetheine_attach_site"/>
</dbReference>
<sequence>MDSTAIRTQIARWLSGQVASHLDVPATEIDPAMPLAELGLDSVSAVGLCGDIEQRWRIEADPILVYDYPTIAEIAGFVAGRIVAEDEGRR</sequence>
<proteinExistence type="predicted"/>
<dbReference type="Pfam" id="PF00550">
    <property type="entry name" value="PP-binding"/>
    <property type="match status" value="1"/>
</dbReference>
<evidence type="ECO:0000313" key="5">
    <source>
        <dbReference type="Proteomes" id="UP000286208"/>
    </source>
</evidence>
<dbReference type="Proteomes" id="UP000286208">
    <property type="component" value="Unassembled WGS sequence"/>
</dbReference>
<dbReference type="PROSITE" id="PS00012">
    <property type="entry name" value="PHOSPHOPANTETHEINE"/>
    <property type="match status" value="1"/>
</dbReference>
<dbReference type="OrthoDB" id="9023404at2"/>
<evidence type="ECO:0000259" key="3">
    <source>
        <dbReference type="PROSITE" id="PS50075"/>
    </source>
</evidence>
<evidence type="ECO:0000256" key="2">
    <source>
        <dbReference type="ARBA" id="ARBA00022553"/>
    </source>
</evidence>
<dbReference type="InterPro" id="IPR020806">
    <property type="entry name" value="PKS_PP-bd"/>
</dbReference>
<dbReference type="SMART" id="SM01294">
    <property type="entry name" value="PKS_PP_betabranch"/>
    <property type="match status" value="1"/>
</dbReference>
<reference evidence="4 5" key="1">
    <citation type="submission" date="2018-11" db="EMBL/GenBank/DDBJ databases">
        <title>Rhodococcus spongicola sp. nov. and Rhodococcus xishaensis sp. nov. from marine sponges.</title>
        <authorList>
            <person name="Li L."/>
            <person name="Lin H.W."/>
        </authorList>
    </citation>
    <scope>NUCLEOTIDE SEQUENCE [LARGE SCALE GENOMIC DNA]</scope>
    <source>
        <strain evidence="4 5">CCTCC AB2014297</strain>
    </source>
</reference>
<evidence type="ECO:0000313" key="4">
    <source>
        <dbReference type="EMBL" id="RVW09807.1"/>
    </source>
</evidence>
<evidence type="ECO:0000256" key="1">
    <source>
        <dbReference type="ARBA" id="ARBA00022450"/>
    </source>
</evidence>
<keyword evidence="5" id="KW-1185">Reference proteome</keyword>
<dbReference type="RefSeq" id="WP_127915948.1">
    <property type="nucleotide sequence ID" value="NZ_RKLP01000004.1"/>
</dbReference>
<dbReference type="AlphaFoldDB" id="A0A438BFR1"/>
<protein>
    <submittedName>
        <fullName evidence="4">Polyketide synthase</fullName>
    </submittedName>
</protein>
<dbReference type="SUPFAM" id="SSF47336">
    <property type="entry name" value="ACP-like"/>
    <property type="match status" value="1"/>
</dbReference>
<dbReference type="PROSITE" id="PS50075">
    <property type="entry name" value="CARRIER"/>
    <property type="match status" value="1"/>
</dbReference>
<dbReference type="GO" id="GO:0031177">
    <property type="term" value="F:phosphopantetheine binding"/>
    <property type="evidence" value="ECO:0007669"/>
    <property type="project" value="InterPro"/>
</dbReference>
<keyword evidence="2" id="KW-0597">Phosphoprotein</keyword>
<gene>
    <name evidence="4" type="ORF">EGT67_10180</name>
</gene>
<dbReference type="Gene3D" id="1.10.1200.10">
    <property type="entry name" value="ACP-like"/>
    <property type="match status" value="1"/>
</dbReference>